<name>A0A8E0M6S5_LACPA</name>
<dbReference type="AlphaFoldDB" id="A0A8E0M6S5"/>
<evidence type="ECO:0000313" key="2">
    <source>
        <dbReference type="Proteomes" id="UP000014257"/>
    </source>
</evidence>
<gene>
    <name evidence="1" type="ORF">Lpp22_0253</name>
</gene>
<dbReference type="EMBL" id="ANMI01000014">
    <property type="protein sequence ID" value="EPC33102.1"/>
    <property type="molecule type" value="Genomic_DNA"/>
</dbReference>
<proteinExistence type="predicted"/>
<reference evidence="1 2" key="1">
    <citation type="journal article" date="2013" name="PLoS ONE">
        <title>Lactobacillus paracasei comparative genomics: towards species pan-genome definition and exploitation of diversity.</title>
        <authorList>
            <person name="Smokvina T."/>
            <person name="Wels M."/>
            <person name="Polka J."/>
            <person name="Chervaux C."/>
            <person name="Brisse S."/>
            <person name="Boekhorst J."/>
            <person name="van Hylckama Vlieg J.E."/>
            <person name="Siezen R.J."/>
        </authorList>
    </citation>
    <scope>NUCLEOTIDE SEQUENCE [LARGE SCALE GENOMIC DNA]</scope>
    <source>
        <strain evidence="1 2">Lpp22</strain>
    </source>
</reference>
<dbReference type="Proteomes" id="UP000014257">
    <property type="component" value="Unassembled WGS sequence"/>
</dbReference>
<protein>
    <submittedName>
        <fullName evidence="1">Uncharacterized protein</fullName>
    </submittedName>
</protein>
<comment type="caution">
    <text evidence="1">The sequence shown here is derived from an EMBL/GenBank/DDBJ whole genome shotgun (WGS) entry which is preliminary data.</text>
</comment>
<evidence type="ECO:0000313" key="1">
    <source>
        <dbReference type="EMBL" id="EPC33102.1"/>
    </source>
</evidence>
<accession>A0A8E0M6S5</accession>
<organism evidence="1 2">
    <name type="scientific">Lacticaseibacillus paracasei subsp. paracasei Lpp22</name>
    <dbReference type="NCBI Taxonomy" id="1256221"/>
    <lineage>
        <taxon>Bacteria</taxon>
        <taxon>Bacillati</taxon>
        <taxon>Bacillota</taxon>
        <taxon>Bacilli</taxon>
        <taxon>Lactobacillales</taxon>
        <taxon>Lactobacillaceae</taxon>
        <taxon>Lacticaseibacillus</taxon>
    </lineage>
</organism>
<sequence length="39" mass="4470">MQEKGPSERIFTLSKQNFVIKKVGIDMMCIPTFVLLIIT</sequence>